<organism evidence="1 2">
    <name type="scientific">Paramecium bursaria Chlorella virus MT325</name>
    <name type="common">PBCV-MT325</name>
    <dbReference type="NCBI Taxonomy" id="346932"/>
    <lineage>
        <taxon>Viruses</taxon>
        <taxon>Varidnaviria</taxon>
        <taxon>Bamfordvirae</taxon>
        <taxon>Nucleocytoviricota</taxon>
        <taxon>Megaviricetes</taxon>
        <taxon>Algavirales</taxon>
        <taxon>Phycodnaviridae</taxon>
        <taxon>Chlorovirus</taxon>
        <taxon>Chlorovirus conductrix</taxon>
        <taxon>Paramecium bursaria Chlorella virus A1</taxon>
    </lineage>
</organism>
<gene>
    <name evidence="1" type="primary">m464R</name>
    <name evidence="1" type="ORF">MT325_m464R</name>
</gene>
<evidence type="ECO:0000313" key="1">
    <source>
        <dbReference type="EMBL" id="ABT14018.1"/>
    </source>
</evidence>
<sequence>MSVIRSPLREICVLTLLPKPTEPLMVCWMDSTAKLVYRRYTVLKNVIWGFPVRYTSWAPYATSCESPPAILVYIFSKYFFFEF</sequence>
<accession>A7IUJ4</accession>
<protein>
    <submittedName>
        <fullName evidence="1">Uncharacterized protein m464R</fullName>
    </submittedName>
</protein>
<dbReference type="EMBL" id="DQ491001">
    <property type="protein sequence ID" value="ABT14018.1"/>
    <property type="molecule type" value="Genomic_DNA"/>
</dbReference>
<proteinExistence type="predicted"/>
<name>A7IUJ4_PBCVM</name>
<evidence type="ECO:0000313" key="2">
    <source>
        <dbReference type="Proteomes" id="UP000246715"/>
    </source>
</evidence>
<dbReference type="Proteomes" id="UP000246715">
    <property type="component" value="Segment"/>
</dbReference>
<reference evidence="1 2" key="1">
    <citation type="journal article" date="2007" name="Virology">
        <title>Sequence and annotation of the 314-kb MT325 and the 321-kb FR483 viruses that infect Chlorella Pbi.</title>
        <authorList>
            <person name="Fitzgerald L.A."/>
            <person name="Graves M.V."/>
            <person name="Li X."/>
            <person name="Feldblyum T."/>
            <person name="Hartigan J."/>
            <person name="Van Etten J.L."/>
        </authorList>
    </citation>
    <scope>NUCLEOTIDE SEQUENCE [LARGE SCALE GENOMIC DNA]</scope>
    <source>
        <strain evidence="1 2">MT325</strain>
    </source>
</reference>
<organismHost>
    <name type="scientific">Paramecium bursaria</name>
    <dbReference type="NCBI Taxonomy" id="74790"/>
</organismHost>